<keyword evidence="2" id="KW-1185">Reference proteome</keyword>
<dbReference type="AlphaFoldDB" id="A0ABD1B7Z0"/>
<dbReference type="Proteomes" id="UP001558713">
    <property type="component" value="Unassembled WGS sequence"/>
</dbReference>
<accession>A0ABD1B7Z0</accession>
<comment type="caution">
    <text evidence="1">The sequence shown here is derived from an EMBL/GenBank/DDBJ whole genome shotgun (WGS) entry which is preliminary data.</text>
</comment>
<sequence length="139" mass="15839">MCKSKSEGGLGFTNLGNFKQALLAKQAWRLTSIPQSFVSRIYKARYYKRKHFFNACMGDNPSYSWCSILFGRELLEPGLVKSVGNGFSTSVLLDQWICDDKPMCPYNKQVHIDLNLMVLKLITFQGRWDVVMLNVSISS</sequence>
<reference evidence="1 2" key="1">
    <citation type="submission" date="2024-04" db="EMBL/GenBank/DDBJ databases">
        <title>Genome assembly C_amara_ONT_v2.</title>
        <authorList>
            <person name="Yant L."/>
            <person name="Moore C."/>
            <person name="Slenker M."/>
        </authorList>
    </citation>
    <scope>NUCLEOTIDE SEQUENCE [LARGE SCALE GENOMIC DNA]</scope>
    <source>
        <tissue evidence="1">Leaf</tissue>
    </source>
</reference>
<name>A0ABD1B7Z0_CARAN</name>
<evidence type="ECO:0000313" key="2">
    <source>
        <dbReference type="Proteomes" id="UP001558713"/>
    </source>
</evidence>
<proteinExistence type="predicted"/>
<protein>
    <submittedName>
        <fullName evidence="1">Mitochondrial protein</fullName>
    </submittedName>
</protein>
<organism evidence="1 2">
    <name type="scientific">Cardamine amara subsp. amara</name>
    <dbReference type="NCBI Taxonomy" id="228776"/>
    <lineage>
        <taxon>Eukaryota</taxon>
        <taxon>Viridiplantae</taxon>
        <taxon>Streptophyta</taxon>
        <taxon>Embryophyta</taxon>
        <taxon>Tracheophyta</taxon>
        <taxon>Spermatophyta</taxon>
        <taxon>Magnoliopsida</taxon>
        <taxon>eudicotyledons</taxon>
        <taxon>Gunneridae</taxon>
        <taxon>Pentapetalae</taxon>
        <taxon>rosids</taxon>
        <taxon>malvids</taxon>
        <taxon>Brassicales</taxon>
        <taxon>Brassicaceae</taxon>
        <taxon>Cardamineae</taxon>
        <taxon>Cardamine</taxon>
    </lineage>
</organism>
<gene>
    <name evidence="1" type="ORF">V5N11_030240</name>
</gene>
<evidence type="ECO:0000313" key="1">
    <source>
        <dbReference type="EMBL" id="KAL1214673.1"/>
    </source>
</evidence>
<dbReference type="EMBL" id="JBANAX010000305">
    <property type="protein sequence ID" value="KAL1214673.1"/>
    <property type="molecule type" value="Genomic_DNA"/>
</dbReference>